<comment type="caution">
    <text evidence="3">The sequence shown here is derived from an EMBL/GenBank/DDBJ whole genome shotgun (WGS) entry which is preliminary data.</text>
</comment>
<reference evidence="3 4" key="1">
    <citation type="submission" date="2019-06" db="EMBL/GenBank/DDBJ databases">
        <title>Sequencing the genomes of 1000 actinobacteria strains.</title>
        <authorList>
            <person name="Klenk H.-P."/>
        </authorList>
    </citation>
    <scope>NUCLEOTIDE SEQUENCE [LARGE SCALE GENOMIC DNA]</scope>
    <source>
        <strain evidence="3 4">DSM 18607</strain>
    </source>
</reference>
<accession>A0A542DXW3</accession>
<dbReference type="RefSeq" id="WP_141847271.1">
    <property type="nucleotide sequence ID" value="NZ_BAAAPR010000013.1"/>
</dbReference>
<dbReference type="AlphaFoldDB" id="A0A542DXW3"/>
<organism evidence="3 4">
    <name type="scientific">Lapillicoccus jejuensis</name>
    <dbReference type="NCBI Taxonomy" id="402171"/>
    <lineage>
        <taxon>Bacteria</taxon>
        <taxon>Bacillati</taxon>
        <taxon>Actinomycetota</taxon>
        <taxon>Actinomycetes</taxon>
        <taxon>Micrococcales</taxon>
        <taxon>Intrasporangiaceae</taxon>
        <taxon>Lapillicoccus</taxon>
    </lineage>
</organism>
<gene>
    <name evidence="3" type="ORF">FB458_0986</name>
</gene>
<evidence type="ECO:0000313" key="3">
    <source>
        <dbReference type="EMBL" id="TQJ07915.1"/>
    </source>
</evidence>
<feature type="transmembrane region" description="Helical" evidence="2">
    <location>
        <begin position="36"/>
        <end position="58"/>
    </location>
</feature>
<feature type="transmembrane region" description="Helical" evidence="2">
    <location>
        <begin position="78"/>
        <end position="102"/>
    </location>
</feature>
<sequence>MTTTGGPQDAVPQDAVPDEQAEEHPERSPAPPSGPALWRLLAVHVALVLLLVLAATAVGEDSCDGRGAWCFSPGAMAWIALLLGGAALLSMLGATITVLTFARRVRGTAVRVLLGLVGGVVTLVVVGSPLTRPYLGL</sequence>
<keyword evidence="2" id="KW-1133">Transmembrane helix</keyword>
<feature type="transmembrane region" description="Helical" evidence="2">
    <location>
        <begin position="109"/>
        <end position="130"/>
    </location>
</feature>
<evidence type="ECO:0000256" key="1">
    <source>
        <dbReference type="SAM" id="MobiDB-lite"/>
    </source>
</evidence>
<dbReference type="EMBL" id="VFMN01000001">
    <property type="protein sequence ID" value="TQJ07915.1"/>
    <property type="molecule type" value="Genomic_DNA"/>
</dbReference>
<keyword evidence="2" id="KW-0812">Transmembrane</keyword>
<keyword evidence="2" id="KW-0472">Membrane</keyword>
<evidence type="ECO:0000256" key="2">
    <source>
        <dbReference type="SAM" id="Phobius"/>
    </source>
</evidence>
<evidence type="ECO:0000313" key="4">
    <source>
        <dbReference type="Proteomes" id="UP000317893"/>
    </source>
</evidence>
<protein>
    <submittedName>
        <fullName evidence="3">Uncharacterized protein</fullName>
    </submittedName>
</protein>
<name>A0A542DXW3_9MICO</name>
<dbReference type="Proteomes" id="UP000317893">
    <property type="component" value="Unassembled WGS sequence"/>
</dbReference>
<keyword evidence="4" id="KW-1185">Reference proteome</keyword>
<proteinExistence type="predicted"/>
<feature type="region of interest" description="Disordered" evidence="1">
    <location>
        <begin position="1"/>
        <end position="33"/>
    </location>
</feature>